<dbReference type="SUPFAM" id="SSF63829">
    <property type="entry name" value="Calcium-dependent phosphotriesterase"/>
    <property type="match status" value="1"/>
</dbReference>
<dbReference type="PROSITE" id="PS51257">
    <property type="entry name" value="PROKAR_LIPOPROTEIN"/>
    <property type="match status" value="1"/>
</dbReference>
<sequence length="626" mass="62768">MSNKLAFLALVPSLVLTGCALSPTDTTQTAIQGTALQGKIYGGQQPVVGAHVYLYAANTTGYGGNGIPASTANASLSLLNASVLTNEPNNSGVDTNGAYYVTTDAAGSFSIGGDYTCTAGQQVYLYTIGGNPGAGTNSSASFMAVLGSCPAAGNFAATTPTIWVNEVSTVAAAYAMSGFASDAKHVSSSATTLAKTGIANAFAGAANLATLSTGVALAKPASNSAGTAPQTLVNSVANILTACVNSTDQDQTICNTLFSNATANSVTPTDTASAAINIVHNPVSNIATLFALQSSTPAFAPALSAAPTTFTAVLKFPTNVSYGFGTAIDATGNIWIAGAGSVPEFSPLGASLGNFAPTAAAFNDVDGIAVSTTGAIWLADFGTFSITALNADGSLQNVFTNTTNTEFYRPTSIIAASNGDVTEGNYGGSYAFSRINSSGVMQKDYPFTSLTRGYGSAYDTAGNLWAGGQSSTICKVTYAAVATCYAPTGANYNNIYGIALDTSGRVWAANLSGGTVTGITSAGALIANTTVGASPRSIITDAGNNVWASSQTAKAVYQINSSTGAIVQTIPSSASGYLAVDGAGNLWGGGLSDSYLYEFMGASVPTVTPVAANLTTPYGAYTANRP</sequence>
<feature type="chain" id="PRO_5046832592" description="NHL repeat containing protein" evidence="1">
    <location>
        <begin position="21"/>
        <end position="626"/>
    </location>
</feature>
<evidence type="ECO:0008006" key="4">
    <source>
        <dbReference type="Google" id="ProtNLM"/>
    </source>
</evidence>
<dbReference type="InterPro" id="IPR011042">
    <property type="entry name" value="6-blade_b-propeller_TolB-like"/>
</dbReference>
<dbReference type="InterPro" id="IPR015943">
    <property type="entry name" value="WD40/YVTN_repeat-like_dom_sf"/>
</dbReference>
<reference evidence="3" key="1">
    <citation type="journal article" date="2019" name="Int. J. Syst. Evol. Microbiol.">
        <title>The Global Catalogue of Microorganisms (GCM) 10K type strain sequencing project: providing services to taxonomists for standard genome sequencing and annotation.</title>
        <authorList>
            <consortium name="The Broad Institute Genomics Platform"/>
            <consortium name="The Broad Institute Genome Sequencing Center for Infectious Disease"/>
            <person name="Wu L."/>
            <person name="Ma J."/>
        </authorList>
    </citation>
    <scope>NUCLEOTIDE SEQUENCE [LARGE SCALE GENOMIC DNA]</scope>
    <source>
        <strain evidence="3">CGMCC 1.16026</strain>
    </source>
</reference>
<evidence type="ECO:0000313" key="3">
    <source>
        <dbReference type="Proteomes" id="UP001596391"/>
    </source>
</evidence>
<evidence type="ECO:0000256" key="1">
    <source>
        <dbReference type="SAM" id="SignalP"/>
    </source>
</evidence>
<keyword evidence="3" id="KW-1185">Reference proteome</keyword>
<comment type="caution">
    <text evidence="2">The sequence shown here is derived from an EMBL/GenBank/DDBJ whole genome shotgun (WGS) entry which is preliminary data.</text>
</comment>
<gene>
    <name evidence="2" type="ORF">ACFQBQ_10730</name>
</gene>
<dbReference type="Gene3D" id="2.120.10.30">
    <property type="entry name" value="TolB, C-terminal domain"/>
    <property type="match status" value="1"/>
</dbReference>
<dbReference type="Gene3D" id="2.130.10.10">
    <property type="entry name" value="YVTN repeat-like/Quinoprotein amine dehydrogenase"/>
    <property type="match status" value="1"/>
</dbReference>
<name>A0ABW1ZBH3_9BACT</name>
<feature type="signal peptide" evidence="1">
    <location>
        <begin position="1"/>
        <end position="20"/>
    </location>
</feature>
<organism evidence="2 3">
    <name type="scientific">Granulicella cerasi</name>
    <dbReference type="NCBI Taxonomy" id="741063"/>
    <lineage>
        <taxon>Bacteria</taxon>
        <taxon>Pseudomonadati</taxon>
        <taxon>Acidobacteriota</taxon>
        <taxon>Terriglobia</taxon>
        <taxon>Terriglobales</taxon>
        <taxon>Acidobacteriaceae</taxon>
        <taxon>Granulicella</taxon>
    </lineage>
</organism>
<accession>A0ABW1ZBH3</accession>
<dbReference type="EMBL" id="JBHSWI010000001">
    <property type="protein sequence ID" value="MFC6646046.1"/>
    <property type="molecule type" value="Genomic_DNA"/>
</dbReference>
<keyword evidence="1" id="KW-0732">Signal</keyword>
<protein>
    <recommendedName>
        <fullName evidence="4">NHL repeat containing protein</fullName>
    </recommendedName>
</protein>
<dbReference type="RefSeq" id="WP_263369748.1">
    <property type="nucleotide sequence ID" value="NZ_JAGSYD010000001.1"/>
</dbReference>
<dbReference type="SUPFAM" id="SSF101898">
    <property type="entry name" value="NHL repeat"/>
    <property type="match status" value="1"/>
</dbReference>
<proteinExistence type="predicted"/>
<evidence type="ECO:0000313" key="2">
    <source>
        <dbReference type="EMBL" id="MFC6646046.1"/>
    </source>
</evidence>
<dbReference type="Proteomes" id="UP001596391">
    <property type="component" value="Unassembled WGS sequence"/>
</dbReference>